<gene>
    <name evidence="2" type="ORF">E5987_01770</name>
</gene>
<dbReference type="PANTHER" id="PTHR30217">
    <property type="entry name" value="PEPTIDASE U32 FAMILY"/>
    <property type="match status" value="1"/>
</dbReference>
<dbReference type="PANTHER" id="PTHR30217:SF10">
    <property type="entry name" value="23S RRNA 5-HYDROXYCYTIDINE C2501 SYNTHASE"/>
    <property type="match status" value="1"/>
</dbReference>
<evidence type="ECO:0000313" key="3">
    <source>
        <dbReference type="Proteomes" id="UP000472580"/>
    </source>
</evidence>
<protein>
    <submittedName>
        <fullName evidence="2">Collagenase-like protease</fullName>
    </submittedName>
</protein>
<accession>A0A6L6YE36</accession>
<dbReference type="AlphaFoldDB" id="A0A6L6YE36"/>
<dbReference type="Pfam" id="PF12392">
    <property type="entry name" value="DUF3656"/>
    <property type="match status" value="1"/>
</dbReference>
<dbReference type="InterPro" id="IPR051454">
    <property type="entry name" value="RNA/ubiquinone_mod_enzymes"/>
</dbReference>
<dbReference type="RefSeq" id="WP_160334372.1">
    <property type="nucleotide sequence ID" value="NZ_WSRP01000004.1"/>
</dbReference>
<evidence type="ECO:0000313" key="2">
    <source>
        <dbReference type="EMBL" id="MVX55935.1"/>
    </source>
</evidence>
<feature type="domain" description="Peptidase U32 collagenase" evidence="1">
    <location>
        <begin position="390"/>
        <end position="504"/>
    </location>
</feature>
<reference evidence="2 3" key="1">
    <citation type="submission" date="2019-12" db="EMBL/GenBank/DDBJ databases">
        <title>Microbes associate with the intestines of laboratory mice.</title>
        <authorList>
            <person name="Navarre W."/>
            <person name="Wong E."/>
        </authorList>
    </citation>
    <scope>NUCLEOTIDE SEQUENCE [LARGE SCALE GENOMIC DNA]</scope>
    <source>
        <strain evidence="2 3">NM82_D38</strain>
    </source>
</reference>
<evidence type="ECO:0000259" key="1">
    <source>
        <dbReference type="Pfam" id="PF12392"/>
    </source>
</evidence>
<dbReference type="Proteomes" id="UP000472580">
    <property type="component" value="Unassembled WGS sequence"/>
</dbReference>
<keyword evidence="3" id="KW-1185">Reference proteome</keyword>
<name>A0A6L6YE36_9BURK</name>
<organism evidence="2 3">
    <name type="scientific">Parasutterella muris</name>
    <dbReference type="NCBI Taxonomy" id="2565572"/>
    <lineage>
        <taxon>Bacteria</taxon>
        <taxon>Pseudomonadati</taxon>
        <taxon>Pseudomonadota</taxon>
        <taxon>Betaproteobacteria</taxon>
        <taxon>Burkholderiales</taxon>
        <taxon>Sutterellaceae</taxon>
        <taxon>Parasutterella</taxon>
    </lineage>
</organism>
<dbReference type="InterPro" id="IPR001539">
    <property type="entry name" value="Peptidase_U32"/>
</dbReference>
<dbReference type="InterPro" id="IPR020988">
    <property type="entry name" value="Pept_U32_collagenase"/>
</dbReference>
<dbReference type="OrthoDB" id="9807498at2"/>
<dbReference type="GO" id="GO:0008233">
    <property type="term" value="F:peptidase activity"/>
    <property type="evidence" value="ECO:0007669"/>
    <property type="project" value="UniProtKB-KW"/>
</dbReference>
<dbReference type="GO" id="GO:0006508">
    <property type="term" value="P:proteolysis"/>
    <property type="evidence" value="ECO:0007669"/>
    <property type="project" value="UniProtKB-KW"/>
</dbReference>
<proteinExistence type="predicted"/>
<keyword evidence="2" id="KW-0645">Protease</keyword>
<dbReference type="EMBL" id="WSRP01000004">
    <property type="protein sequence ID" value="MVX55935.1"/>
    <property type="molecule type" value="Genomic_DNA"/>
</dbReference>
<dbReference type="Pfam" id="PF01136">
    <property type="entry name" value="Peptidase_U32"/>
    <property type="match status" value="1"/>
</dbReference>
<sequence>MNDILELLAPCKTADIGIEALKHGADAVYIGGPLFSARANAGNSISEIERLCAFAHRFNGRVYMALNTIFSDRELEEAARLAHEAYDAGVDALIVQDMGLLMCDLPPIQLHASTQCDIRTVEKAQFLESVGFSQIVPARELTLEEIQEMSQALTHARIEFFIHGALCVSYSGQCYASQAFKGRSANRGDCAQICRLPFDVQEENGETLCRSRHVLSLKDNNQSGNLEALIRAGVRSFKIEGRYKDLSYVKNTTAFYRREIDRFIETHPEFEQESDGRVTLNFEPSLESAFNRGATDYFTNGRSDRMSAADTPKNSGSVIGSVKSVSRNSFTVKTKEELHNGDGLTFFSDTGELSGFLINRAEFVDEGLWEVFTREPCVSIPGLKPGLKLMRNKDAQWVKKMNAETALRKIPIRIEAKMDDRGLTLCAEDGQHHRAEIRSDADLADAKNEERAKEQLLSSLKKLGNSDFTASDVSLQCEAVKFLPASAMNQLRRDLIEKLEKERLAKRPILQKASENSAQYPIQELDYHANVMNSKARVFYEKHGAHVNQEAFEKGLGDTEAEVMRCRYCIRHEMNICPKQAKARGEKIKPTPLVLKSGKIKMTAYFDCKRCEMSLRAHVSE</sequence>
<keyword evidence="2" id="KW-0378">Hydrolase</keyword>
<comment type="caution">
    <text evidence="2">The sequence shown here is derived from an EMBL/GenBank/DDBJ whole genome shotgun (WGS) entry which is preliminary data.</text>
</comment>